<evidence type="ECO:0000259" key="7">
    <source>
        <dbReference type="PROSITE" id="PS50110"/>
    </source>
</evidence>
<feature type="modified residue" description="4-aspartylphosphate" evidence="5">
    <location>
        <position position="56"/>
    </location>
</feature>
<evidence type="ECO:0000256" key="2">
    <source>
        <dbReference type="ARBA" id="ARBA00023015"/>
    </source>
</evidence>
<name>A0A1G9R3E2_9BACT</name>
<dbReference type="SUPFAM" id="SSF52172">
    <property type="entry name" value="CheY-like"/>
    <property type="match status" value="1"/>
</dbReference>
<dbReference type="PANTHER" id="PTHR43214">
    <property type="entry name" value="TWO-COMPONENT RESPONSE REGULATOR"/>
    <property type="match status" value="1"/>
</dbReference>
<keyword evidence="1 5" id="KW-0597">Phosphoprotein</keyword>
<dbReference type="SMART" id="SM00448">
    <property type="entry name" value="REC"/>
    <property type="match status" value="1"/>
</dbReference>
<dbReference type="AlphaFoldDB" id="A0A1G9R3E2"/>
<dbReference type="GO" id="GO:0006355">
    <property type="term" value="P:regulation of DNA-templated transcription"/>
    <property type="evidence" value="ECO:0007669"/>
    <property type="project" value="InterPro"/>
</dbReference>
<dbReference type="InterPro" id="IPR001789">
    <property type="entry name" value="Sig_transdc_resp-reg_receiver"/>
</dbReference>
<proteinExistence type="predicted"/>
<dbReference type="SMART" id="SM00421">
    <property type="entry name" value="HTH_LUXR"/>
    <property type="match status" value="1"/>
</dbReference>
<dbReference type="InterPro" id="IPR000792">
    <property type="entry name" value="Tscrpt_reg_LuxR_C"/>
</dbReference>
<reference evidence="8 9" key="1">
    <citation type="submission" date="2016-10" db="EMBL/GenBank/DDBJ databases">
        <authorList>
            <person name="de Groot N.N."/>
        </authorList>
    </citation>
    <scope>NUCLEOTIDE SEQUENCE [LARGE SCALE GENOMIC DNA]</scope>
    <source>
        <strain evidence="8 9">DSM 21668</strain>
    </source>
</reference>
<dbReference type="GO" id="GO:0003677">
    <property type="term" value="F:DNA binding"/>
    <property type="evidence" value="ECO:0007669"/>
    <property type="project" value="UniProtKB-KW"/>
</dbReference>
<dbReference type="Pfam" id="PF00196">
    <property type="entry name" value="GerE"/>
    <property type="match status" value="1"/>
</dbReference>
<dbReference type="PANTHER" id="PTHR43214:SF41">
    <property type="entry name" value="NITRATE_NITRITE RESPONSE REGULATOR PROTEIN NARP"/>
    <property type="match status" value="1"/>
</dbReference>
<keyword evidence="2" id="KW-0805">Transcription regulation</keyword>
<dbReference type="InterPro" id="IPR058245">
    <property type="entry name" value="NreC/VraR/RcsB-like_REC"/>
</dbReference>
<dbReference type="RefSeq" id="WP_093203072.1">
    <property type="nucleotide sequence ID" value="NZ_FNGS01000005.1"/>
</dbReference>
<dbReference type="CDD" id="cd17535">
    <property type="entry name" value="REC_NarL-like"/>
    <property type="match status" value="1"/>
</dbReference>
<evidence type="ECO:0000313" key="9">
    <source>
        <dbReference type="Proteomes" id="UP000198901"/>
    </source>
</evidence>
<keyword evidence="4" id="KW-0804">Transcription</keyword>
<dbReference type="SUPFAM" id="SSF46894">
    <property type="entry name" value="C-terminal effector domain of the bipartite response regulators"/>
    <property type="match status" value="1"/>
</dbReference>
<gene>
    <name evidence="8" type="ORF">SAMN04488090_2718</name>
</gene>
<keyword evidence="9" id="KW-1185">Reference proteome</keyword>
<sequence>MKTTVALVDDHTMVAEALSSLIQQFDDYDVLFVAENGRKMMESIQVGLLPDILILDLNMPVMNGMACLPWLQEHAPATRVVILSMNENEEQIVRSIREGAVGYVLKGCRPSELHQALNEIRDKGFYYSPYLSEQLVRSMRPGNRHDHPYTLNERELNFLRLACSDLTYAEIADKLCVSPRTVDGYREVVFQKMQVKSRVGMALEAVRSGLVEL</sequence>
<dbReference type="InterPro" id="IPR016032">
    <property type="entry name" value="Sig_transdc_resp-reg_C-effctor"/>
</dbReference>
<dbReference type="EMBL" id="FNGS01000005">
    <property type="protein sequence ID" value="SDM17769.1"/>
    <property type="molecule type" value="Genomic_DNA"/>
</dbReference>
<dbReference type="STRING" id="563176.SAMN04488090_2718"/>
<dbReference type="OrthoDB" id="9797341at2"/>
<dbReference type="Proteomes" id="UP000198901">
    <property type="component" value="Unassembled WGS sequence"/>
</dbReference>
<keyword evidence="3" id="KW-0238">DNA-binding</keyword>
<dbReference type="PROSITE" id="PS50110">
    <property type="entry name" value="RESPONSE_REGULATORY"/>
    <property type="match status" value="1"/>
</dbReference>
<dbReference type="GO" id="GO:0000160">
    <property type="term" value="P:phosphorelay signal transduction system"/>
    <property type="evidence" value="ECO:0007669"/>
    <property type="project" value="InterPro"/>
</dbReference>
<evidence type="ECO:0000313" key="8">
    <source>
        <dbReference type="EMBL" id="SDM17769.1"/>
    </source>
</evidence>
<dbReference type="Gene3D" id="3.40.50.2300">
    <property type="match status" value="1"/>
</dbReference>
<evidence type="ECO:0000256" key="5">
    <source>
        <dbReference type="PROSITE-ProRule" id="PRU00169"/>
    </source>
</evidence>
<dbReference type="Pfam" id="PF00072">
    <property type="entry name" value="Response_reg"/>
    <property type="match status" value="1"/>
</dbReference>
<dbReference type="CDD" id="cd06170">
    <property type="entry name" value="LuxR_C_like"/>
    <property type="match status" value="1"/>
</dbReference>
<evidence type="ECO:0000259" key="6">
    <source>
        <dbReference type="PROSITE" id="PS50043"/>
    </source>
</evidence>
<accession>A0A1G9R3E2</accession>
<protein>
    <submittedName>
        <fullName evidence="8">Two component transcriptional regulator, LuxR family</fullName>
    </submittedName>
</protein>
<feature type="domain" description="HTH luxR-type" evidence="6">
    <location>
        <begin position="144"/>
        <end position="209"/>
    </location>
</feature>
<dbReference type="InterPro" id="IPR039420">
    <property type="entry name" value="WalR-like"/>
</dbReference>
<organism evidence="8 9">
    <name type="scientific">Siphonobacter aquaeclarae</name>
    <dbReference type="NCBI Taxonomy" id="563176"/>
    <lineage>
        <taxon>Bacteria</taxon>
        <taxon>Pseudomonadati</taxon>
        <taxon>Bacteroidota</taxon>
        <taxon>Cytophagia</taxon>
        <taxon>Cytophagales</taxon>
        <taxon>Cytophagaceae</taxon>
        <taxon>Siphonobacter</taxon>
    </lineage>
</organism>
<dbReference type="PROSITE" id="PS50043">
    <property type="entry name" value="HTH_LUXR_2"/>
    <property type="match status" value="1"/>
</dbReference>
<dbReference type="InterPro" id="IPR011006">
    <property type="entry name" value="CheY-like_superfamily"/>
</dbReference>
<evidence type="ECO:0000256" key="1">
    <source>
        <dbReference type="ARBA" id="ARBA00022553"/>
    </source>
</evidence>
<evidence type="ECO:0000256" key="4">
    <source>
        <dbReference type="ARBA" id="ARBA00023163"/>
    </source>
</evidence>
<evidence type="ECO:0000256" key="3">
    <source>
        <dbReference type="ARBA" id="ARBA00023125"/>
    </source>
</evidence>
<feature type="domain" description="Response regulatory" evidence="7">
    <location>
        <begin position="4"/>
        <end position="121"/>
    </location>
</feature>